<reference evidence="6 7" key="1">
    <citation type="submission" date="2023-09" db="EMBL/GenBank/DDBJ databases">
        <title>Nesidiocoris tenuis whole genome shotgun sequence.</title>
        <authorList>
            <person name="Shibata T."/>
            <person name="Shimoda M."/>
            <person name="Kobayashi T."/>
            <person name="Uehara T."/>
        </authorList>
    </citation>
    <scope>NUCLEOTIDE SEQUENCE [LARGE SCALE GENOMIC DNA]</scope>
    <source>
        <strain evidence="6 7">Japan</strain>
    </source>
</reference>
<keyword evidence="7" id="KW-1185">Reference proteome</keyword>
<dbReference type="Pfam" id="PF00300">
    <property type="entry name" value="His_Phos_1"/>
    <property type="match status" value="1"/>
</dbReference>
<dbReference type="HAMAP" id="MF_01039">
    <property type="entry name" value="PGAM_GpmA"/>
    <property type="match status" value="1"/>
</dbReference>
<accession>A0ABN7BFK9</accession>
<dbReference type="EC" id="5.4.2.11" evidence="5"/>
<dbReference type="Gene3D" id="3.40.50.1240">
    <property type="entry name" value="Phosphoglycerate mutase-like"/>
    <property type="match status" value="1"/>
</dbReference>
<comment type="similarity">
    <text evidence="2 5">Belongs to the phosphoglycerate mutase family. BPG-dependent PGAM subfamily.</text>
</comment>
<dbReference type="PANTHER" id="PTHR11931">
    <property type="entry name" value="PHOSPHOGLYCERATE MUTASE"/>
    <property type="match status" value="1"/>
</dbReference>
<dbReference type="InterPro" id="IPR001345">
    <property type="entry name" value="PG/BPGM_mutase_AS"/>
</dbReference>
<protein>
    <recommendedName>
        <fullName evidence="5">Phosphoglycerate mutase</fullName>
        <ecNumber evidence="5">5.4.2.11</ecNumber>
        <ecNumber evidence="5">5.4.2.4</ecNumber>
    </recommendedName>
</protein>
<dbReference type="InterPro" id="IPR013078">
    <property type="entry name" value="His_Pase_superF_clade-1"/>
</dbReference>
<evidence type="ECO:0000313" key="7">
    <source>
        <dbReference type="Proteomes" id="UP001307889"/>
    </source>
</evidence>
<dbReference type="SUPFAM" id="SSF53254">
    <property type="entry name" value="Phosphoglycerate mutase-like"/>
    <property type="match status" value="1"/>
</dbReference>
<keyword evidence="3 5" id="KW-0324">Glycolysis</keyword>
<dbReference type="NCBIfam" id="TIGR01258">
    <property type="entry name" value="pgm_1"/>
    <property type="match status" value="1"/>
</dbReference>
<evidence type="ECO:0000256" key="4">
    <source>
        <dbReference type="ARBA" id="ARBA00023235"/>
    </source>
</evidence>
<dbReference type="CDD" id="cd07067">
    <property type="entry name" value="HP_PGM_like"/>
    <property type="match status" value="1"/>
</dbReference>
<dbReference type="InterPro" id="IPR029033">
    <property type="entry name" value="His_PPase_superfam"/>
</dbReference>
<dbReference type="InterPro" id="IPR005952">
    <property type="entry name" value="Phosphogly_mut1"/>
</dbReference>
<dbReference type="EMBL" id="AP028921">
    <property type="protein sequence ID" value="BET01633.1"/>
    <property type="molecule type" value="Genomic_DNA"/>
</dbReference>
<dbReference type="NCBIfam" id="NF010713">
    <property type="entry name" value="PRK14115.1"/>
    <property type="match status" value="1"/>
</dbReference>
<sequence length="282" mass="31679">MISSARLILHREIKRFSFSLFSTVKMEAGAKYRVVMVRHGESEWNEKNLFCGWYDADLSAKGAEEAEQAAKTLAGSGYKFDVAFTSVLKRANKTLEAILKGLKQENIPVNKSWRLNERHYGGLTGLNKSETAAKYGEAQVQIWRRSFDVPPPPMEESNKYYKEIVEDPRYAKEPTKEEFPMFESLKLTIARTLPYWEGSIVPELKAGKTVLIAAHGNSLRGIVKHLDAISDDGIMSLNLPTGIPFEYQLDENLKPVVSMKFLGDEETVKKAMEAVAAQGKAK</sequence>
<evidence type="ECO:0000256" key="3">
    <source>
        <dbReference type="ARBA" id="ARBA00023152"/>
    </source>
</evidence>
<name>A0ABN7BFK9_9HEMI</name>
<dbReference type="EC" id="5.4.2.4" evidence="5"/>
<proteinExistence type="inferred from homology"/>
<keyword evidence="4 5" id="KW-0413">Isomerase</keyword>
<organism evidence="6 7">
    <name type="scientific">Nesidiocoris tenuis</name>
    <dbReference type="NCBI Taxonomy" id="355587"/>
    <lineage>
        <taxon>Eukaryota</taxon>
        <taxon>Metazoa</taxon>
        <taxon>Ecdysozoa</taxon>
        <taxon>Arthropoda</taxon>
        <taxon>Hexapoda</taxon>
        <taxon>Insecta</taxon>
        <taxon>Pterygota</taxon>
        <taxon>Neoptera</taxon>
        <taxon>Paraneoptera</taxon>
        <taxon>Hemiptera</taxon>
        <taxon>Heteroptera</taxon>
        <taxon>Panheteroptera</taxon>
        <taxon>Cimicomorpha</taxon>
        <taxon>Miridae</taxon>
        <taxon>Dicyphina</taxon>
        <taxon>Nesidiocoris</taxon>
    </lineage>
</organism>
<dbReference type="PROSITE" id="PS00175">
    <property type="entry name" value="PG_MUTASE"/>
    <property type="match status" value="1"/>
</dbReference>
<evidence type="ECO:0000256" key="2">
    <source>
        <dbReference type="ARBA" id="ARBA00006717"/>
    </source>
</evidence>
<gene>
    <name evidence="6" type="ORF">NTJ_14449</name>
</gene>
<comment type="catalytic activity">
    <reaction evidence="5">
        <text>(2R)-2-phosphoglycerate = (2R)-3-phosphoglycerate</text>
        <dbReference type="Rhea" id="RHEA:15901"/>
        <dbReference type="ChEBI" id="CHEBI:58272"/>
        <dbReference type="ChEBI" id="CHEBI:58289"/>
        <dbReference type="EC" id="5.4.2.11"/>
    </reaction>
</comment>
<dbReference type="Proteomes" id="UP001307889">
    <property type="component" value="Chromosome 13"/>
</dbReference>
<evidence type="ECO:0000256" key="1">
    <source>
        <dbReference type="ARBA" id="ARBA00000505"/>
    </source>
</evidence>
<evidence type="ECO:0000313" key="6">
    <source>
        <dbReference type="EMBL" id="BET01633.1"/>
    </source>
</evidence>
<evidence type="ECO:0000256" key="5">
    <source>
        <dbReference type="RuleBase" id="RU004511"/>
    </source>
</evidence>
<dbReference type="SMART" id="SM00855">
    <property type="entry name" value="PGAM"/>
    <property type="match status" value="1"/>
</dbReference>
<comment type="catalytic activity">
    <reaction evidence="1 5">
        <text>(2R)-3-phospho-glyceroyl phosphate = (2R)-2,3-bisphosphoglycerate + H(+)</text>
        <dbReference type="Rhea" id="RHEA:17765"/>
        <dbReference type="ChEBI" id="CHEBI:15378"/>
        <dbReference type="ChEBI" id="CHEBI:57604"/>
        <dbReference type="ChEBI" id="CHEBI:58248"/>
        <dbReference type="EC" id="5.4.2.4"/>
    </reaction>
</comment>